<dbReference type="Proteomes" id="UP000315995">
    <property type="component" value="Chromosome"/>
</dbReference>
<reference evidence="2 3" key="1">
    <citation type="submission" date="2019-06" db="EMBL/GenBank/DDBJ databases">
        <title>Persicimonas caeni gen. nov., sp. nov., a predatory bacterium isolated from solar saltern.</title>
        <authorList>
            <person name="Wang S."/>
        </authorList>
    </citation>
    <scope>NUCLEOTIDE SEQUENCE [LARGE SCALE GENOMIC DNA]</scope>
    <source>
        <strain evidence="2 3">YN101</strain>
    </source>
</reference>
<gene>
    <name evidence="2" type="ORF">FIV42_09320</name>
</gene>
<sequence>MSDDWKPNIFEYVDYREYLRDYYDAGKANVSQFSYRYLARLAGFSSPNFFKLVMDGDRNLSNDSINKFAKALKLDREEKRFFADLVAFDQAETVEERNEAFERVAASRRFRRARRLDSSMFEYLSRWYHPAIRELAALDDFRRDPEWIARKLSPEVSVEQIEASLDLLFDMGLLVEEEDGSISRGEPSLTTGHEVRSLAIGNYHRQMLERAANSIVNVPRELRDISALTVCIDSEKVPEVKERIHAFRESLLDFCDRDANPEAVFQINFQLFPLTEVPGEENPDE</sequence>
<dbReference type="AlphaFoldDB" id="A0A4Y6PT28"/>
<dbReference type="RefSeq" id="WP_141197415.1">
    <property type="nucleotide sequence ID" value="NZ_CP041186.1"/>
</dbReference>
<feature type="domain" description="DUF4423" evidence="1">
    <location>
        <begin position="109"/>
        <end position="274"/>
    </location>
</feature>
<dbReference type="EMBL" id="CP041186">
    <property type="protein sequence ID" value="QDG50925.1"/>
    <property type="molecule type" value="Genomic_DNA"/>
</dbReference>
<name>A0A4Y6PT28_PERCE</name>
<evidence type="ECO:0000313" key="2">
    <source>
        <dbReference type="EMBL" id="QDG50925.1"/>
    </source>
</evidence>
<proteinExistence type="predicted"/>
<keyword evidence="3" id="KW-1185">Reference proteome</keyword>
<dbReference type="OrthoDB" id="5538805at2"/>
<organism evidence="2 3">
    <name type="scientific">Persicimonas caeni</name>
    <dbReference type="NCBI Taxonomy" id="2292766"/>
    <lineage>
        <taxon>Bacteria</taxon>
        <taxon>Deltaproteobacteria</taxon>
        <taxon>Bradymonadales</taxon>
        <taxon>Bradymonadaceae</taxon>
        <taxon>Persicimonas</taxon>
    </lineage>
</organism>
<dbReference type="InterPro" id="IPR011873">
    <property type="entry name" value="CHP02147"/>
</dbReference>
<protein>
    <submittedName>
        <fullName evidence="2">TIGR02147 family protein</fullName>
    </submittedName>
</protein>
<accession>A0A4Y6PT28</accession>
<dbReference type="NCBIfam" id="TIGR02147">
    <property type="entry name" value="Fsuc_second"/>
    <property type="match status" value="1"/>
</dbReference>
<dbReference type="Pfam" id="PF14394">
    <property type="entry name" value="DUF4423"/>
    <property type="match status" value="1"/>
</dbReference>
<accession>A0A5B8Y7W6</accession>
<evidence type="ECO:0000313" key="3">
    <source>
        <dbReference type="Proteomes" id="UP000315995"/>
    </source>
</evidence>
<dbReference type="InterPro" id="IPR025537">
    <property type="entry name" value="DUF4423"/>
</dbReference>
<evidence type="ECO:0000259" key="1">
    <source>
        <dbReference type="Pfam" id="PF14394"/>
    </source>
</evidence>